<accession>A0AAV4ETP2</accession>
<dbReference type="EMBL" id="BMAT01010986">
    <property type="protein sequence ID" value="GFR64523.1"/>
    <property type="molecule type" value="Genomic_DNA"/>
</dbReference>
<protein>
    <submittedName>
        <fullName evidence="2">Uncharacterized protein</fullName>
    </submittedName>
</protein>
<reference evidence="2 3" key="1">
    <citation type="journal article" date="2021" name="Elife">
        <title>Chloroplast acquisition without the gene transfer in kleptoplastic sea slugs, Plakobranchus ocellatus.</title>
        <authorList>
            <person name="Maeda T."/>
            <person name="Takahashi S."/>
            <person name="Yoshida T."/>
            <person name="Shimamura S."/>
            <person name="Takaki Y."/>
            <person name="Nagai Y."/>
            <person name="Toyoda A."/>
            <person name="Suzuki Y."/>
            <person name="Arimoto A."/>
            <person name="Ishii H."/>
            <person name="Satoh N."/>
            <person name="Nishiyama T."/>
            <person name="Hasebe M."/>
            <person name="Maruyama T."/>
            <person name="Minagawa J."/>
            <person name="Obokata J."/>
            <person name="Shigenobu S."/>
        </authorList>
    </citation>
    <scope>NUCLEOTIDE SEQUENCE [LARGE SCALE GENOMIC DNA]</scope>
</reference>
<gene>
    <name evidence="2" type="ORF">ElyMa_005509800</name>
</gene>
<dbReference type="AlphaFoldDB" id="A0AAV4ETP2"/>
<evidence type="ECO:0000256" key="1">
    <source>
        <dbReference type="SAM" id="MobiDB-lite"/>
    </source>
</evidence>
<evidence type="ECO:0000313" key="2">
    <source>
        <dbReference type="EMBL" id="GFR64523.1"/>
    </source>
</evidence>
<dbReference type="Proteomes" id="UP000762676">
    <property type="component" value="Unassembled WGS sequence"/>
</dbReference>
<organism evidence="2 3">
    <name type="scientific">Elysia marginata</name>
    <dbReference type="NCBI Taxonomy" id="1093978"/>
    <lineage>
        <taxon>Eukaryota</taxon>
        <taxon>Metazoa</taxon>
        <taxon>Spiralia</taxon>
        <taxon>Lophotrochozoa</taxon>
        <taxon>Mollusca</taxon>
        <taxon>Gastropoda</taxon>
        <taxon>Heterobranchia</taxon>
        <taxon>Euthyneura</taxon>
        <taxon>Panpulmonata</taxon>
        <taxon>Sacoglossa</taxon>
        <taxon>Placobranchoidea</taxon>
        <taxon>Plakobranchidae</taxon>
        <taxon>Elysia</taxon>
    </lineage>
</organism>
<feature type="compositionally biased region" description="Basic and acidic residues" evidence="1">
    <location>
        <begin position="47"/>
        <end position="69"/>
    </location>
</feature>
<keyword evidence="3" id="KW-1185">Reference proteome</keyword>
<evidence type="ECO:0000313" key="3">
    <source>
        <dbReference type="Proteomes" id="UP000762676"/>
    </source>
</evidence>
<feature type="region of interest" description="Disordered" evidence="1">
    <location>
        <begin position="24"/>
        <end position="92"/>
    </location>
</feature>
<comment type="caution">
    <text evidence="2">The sequence shown here is derived from an EMBL/GenBank/DDBJ whole genome shotgun (WGS) entry which is preliminary data.</text>
</comment>
<proteinExistence type="predicted"/>
<sequence length="92" mass="10460">MQFGCGFAKPGAARNPTPASMVHFSLNKPLGNHTSLERSGRAYRPQSEYRRESRDYSRDDGQHFQREGNQDAGKPRAAWASLESAYQKQWET</sequence>
<name>A0AAV4ETP2_9GAST</name>